<evidence type="ECO:0000313" key="2">
    <source>
        <dbReference type="EMBL" id="MBP1082048.1"/>
    </source>
</evidence>
<dbReference type="EMBL" id="JAFDST010000002">
    <property type="protein sequence ID" value="MBP1082048.1"/>
    <property type="molecule type" value="Genomic_DNA"/>
</dbReference>
<comment type="caution">
    <text evidence="2">The sequence shown here is derived from an EMBL/GenBank/DDBJ whole genome shotgun (WGS) entry which is preliminary data.</text>
</comment>
<keyword evidence="1" id="KW-1133">Transmembrane helix</keyword>
<accession>A0ABS4CXI7</accession>
<dbReference type="Proteomes" id="UP000674416">
    <property type="component" value="Unassembled WGS sequence"/>
</dbReference>
<evidence type="ECO:0000313" key="3">
    <source>
        <dbReference type="Proteomes" id="UP000674416"/>
    </source>
</evidence>
<keyword evidence="3" id="KW-1185">Reference proteome</keyword>
<sequence length="33" mass="3560">MKLKGLISTINILIISAAILLCTLIISDSFKGR</sequence>
<gene>
    <name evidence="2" type="ORF">JOC74_002541</name>
</gene>
<organism evidence="2 3">
    <name type="scientific">Bacillus capparidis</name>
    <dbReference type="NCBI Taxonomy" id="1840411"/>
    <lineage>
        <taxon>Bacteria</taxon>
        <taxon>Bacillati</taxon>
        <taxon>Bacillota</taxon>
        <taxon>Bacilli</taxon>
        <taxon>Bacillales</taxon>
        <taxon>Bacillaceae</taxon>
        <taxon>Bacillus</taxon>
    </lineage>
</organism>
<protein>
    <submittedName>
        <fullName evidence="2">Uncharacterized protein</fullName>
    </submittedName>
</protein>
<proteinExistence type="predicted"/>
<evidence type="ECO:0000256" key="1">
    <source>
        <dbReference type="SAM" id="Phobius"/>
    </source>
</evidence>
<keyword evidence="1" id="KW-0472">Membrane</keyword>
<feature type="transmembrane region" description="Helical" evidence="1">
    <location>
        <begin position="6"/>
        <end position="26"/>
    </location>
</feature>
<keyword evidence="1" id="KW-0812">Transmembrane</keyword>
<reference evidence="2 3" key="1">
    <citation type="submission" date="2021-01" db="EMBL/GenBank/DDBJ databases">
        <title>Genomic Encyclopedia of Type Strains, Phase IV (KMG-IV): sequencing the most valuable type-strain genomes for metagenomic binning, comparative biology and taxonomic classification.</title>
        <authorList>
            <person name="Goeker M."/>
        </authorList>
    </citation>
    <scope>NUCLEOTIDE SEQUENCE [LARGE SCALE GENOMIC DNA]</scope>
    <source>
        <strain evidence="2 3">DSM 103394</strain>
    </source>
</reference>
<name>A0ABS4CXI7_9BACI</name>